<accession>A0A1Y6M7U4</accession>
<evidence type="ECO:0000313" key="3">
    <source>
        <dbReference type="Proteomes" id="UP000195963"/>
    </source>
</evidence>
<dbReference type="EMBL" id="FYAK01000001">
    <property type="protein sequence ID" value="SMY31818.1"/>
    <property type="molecule type" value="Genomic_DNA"/>
</dbReference>
<organism evidence="2 3">
    <name type="scientific">Photobacterium malacitanum</name>
    <dbReference type="NCBI Taxonomy" id="2204294"/>
    <lineage>
        <taxon>Bacteria</taxon>
        <taxon>Pseudomonadati</taxon>
        <taxon>Pseudomonadota</taxon>
        <taxon>Gammaproteobacteria</taxon>
        <taxon>Vibrionales</taxon>
        <taxon>Vibrionaceae</taxon>
        <taxon>Photobacterium</taxon>
    </lineage>
</organism>
<proteinExistence type="predicted"/>
<dbReference type="AlphaFoldDB" id="A0A1Y6M7U4"/>
<dbReference type="Proteomes" id="UP000195963">
    <property type="component" value="Unassembled WGS sequence"/>
</dbReference>
<keyword evidence="3" id="KW-1185">Reference proteome</keyword>
<name>A0A1Y6M7U4_9GAMM</name>
<protein>
    <submittedName>
        <fullName evidence="2">Uncharacterized protein</fullName>
    </submittedName>
</protein>
<gene>
    <name evidence="2" type="ORF">PMAL9190_00214</name>
</gene>
<evidence type="ECO:0000256" key="1">
    <source>
        <dbReference type="SAM" id="MobiDB-lite"/>
    </source>
</evidence>
<reference evidence="3" key="1">
    <citation type="submission" date="2017-06" db="EMBL/GenBank/DDBJ databases">
        <authorList>
            <person name="Rodrigo-Torres L."/>
            <person name="Arahal R.D."/>
            <person name="Lucena T."/>
        </authorList>
    </citation>
    <scope>NUCLEOTIDE SEQUENCE [LARGE SCALE GENOMIC DNA]</scope>
    <source>
        <strain evidence="3">CECT 9190</strain>
    </source>
</reference>
<evidence type="ECO:0000313" key="2">
    <source>
        <dbReference type="EMBL" id="SMY31818.1"/>
    </source>
</evidence>
<sequence length="49" mass="5328">MAVKHTPTGIVHQGKKGSQTGCGFDTRKEATHWTDSHSKITCDKNGCKN</sequence>
<dbReference type="RefSeq" id="WP_087843533.1">
    <property type="nucleotide sequence ID" value="NZ_FYAK01000001.1"/>
</dbReference>
<feature type="region of interest" description="Disordered" evidence="1">
    <location>
        <begin position="1"/>
        <end position="23"/>
    </location>
</feature>